<evidence type="ECO:0000256" key="4">
    <source>
        <dbReference type="ARBA" id="ARBA00022448"/>
    </source>
</evidence>
<organism evidence="12 13">
    <name type="scientific">Helicobacter colisuis</name>
    <dbReference type="NCBI Taxonomy" id="2949739"/>
    <lineage>
        <taxon>Bacteria</taxon>
        <taxon>Pseudomonadati</taxon>
        <taxon>Campylobacterota</taxon>
        <taxon>Epsilonproteobacteria</taxon>
        <taxon>Campylobacterales</taxon>
        <taxon>Helicobacteraceae</taxon>
        <taxon>Helicobacter</taxon>
    </lineage>
</organism>
<dbReference type="Proteomes" id="UP001057522">
    <property type="component" value="Unassembled WGS sequence"/>
</dbReference>
<dbReference type="InterPro" id="IPR005591">
    <property type="entry name" value="NapB"/>
</dbReference>
<keyword evidence="10" id="KW-0408">Iron</keyword>
<dbReference type="PROSITE" id="PS51257">
    <property type="entry name" value="PROKAR_LIPOPROTEIN"/>
    <property type="match status" value="1"/>
</dbReference>
<keyword evidence="13" id="KW-1185">Reference proteome</keyword>
<evidence type="ECO:0000313" key="12">
    <source>
        <dbReference type="EMBL" id="MCL9819424.1"/>
    </source>
</evidence>
<dbReference type="Gene3D" id="1.10.1130.10">
    <property type="entry name" value="Flavocytochrome C3, Chain A"/>
    <property type="match status" value="1"/>
</dbReference>
<keyword evidence="7" id="KW-0732">Signal</keyword>
<dbReference type="SUPFAM" id="SSF48695">
    <property type="entry name" value="Multiheme cytochromes"/>
    <property type="match status" value="1"/>
</dbReference>
<dbReference type="EMBL" id="JAMOKX010000003">
    <property type="protein sequence ID" value="MCL9819424.1"/>
    <property type="molecule type" value="Genomic_DNA"/>
</dbReference>
<evidence type="ECO:0000256" key="3">
    <source>
        <dbReference type="ARBA" id="ARBA00013773"/>
    </source>
</evidence>
<dbReference type="PIRSF" id="PIRSF006105">
    <property type="entry name" value="NapB"/>
    <property type="match status" value="1"/>
</dbReference>
<dbReference type="InterPro" id="IPR036280">
    <property type="entry name" value="Multihaem_cyt_sf"/>
</dbReference>
<protein>
    <recommendedName>
        <fullName evidence="3">Periplasmic nitrate reductase, electron transfer subunit</fullName>
    </recommendedName>
    <alternativeName>
        <fullName evidence="11">Diheme cytochrome c NapB</fullName>
    </alternativeName>
</protein>
<name>A0ABT0TU21_9HELI</name>
<gene>
    <name evidence="12" type="ORF">NCR95_04465</name>
</gene>
<sequence>MNFKTIMIVGVSALSLAFIGCKSMQGYSAEEIGLRKTTLFNEEAQIQAYDYEGKVAGESELIERAFENAPPMISHNLDGMLPITKDNNSCTGCHLPEIAEAVGATAMPKSHFYDLRNNKDLHGEMDENRFNCVICHTTQVNAAPLVENNFKADFRQENSNTKSNLLDVLNEGVK</sequence>
<evidence type="ECO:0000256" key="9">
    <source>
        <dbReference type="ARBA" id="ARBA00022982"/>
    </source>
</evidence>
<comment type="similarity">
    <text evidence="2">Belongs to the NapB family.</text>
</comment>
<dbReference type="PANTHER" id="PTHR38604">
    <property type="entry name" value="PERIPLASMIC NITRATE REDUCTASE, ELECTRON TRANSFER SUBUNIT"/>
    <property type="match status" value="1"/>
</dbReference>
<evidence type="ECO:0000256" key="5">
    <source>
        <dbReference type="ARBA" id="ARBA00022617"/>
    </source>
</evidence>
<proteinExistence type="inferred from homology"/>
<keyword evidence="6" id="KW-0479">Metal-binding</keyword>
<evidence type="ECO:0000313" key="13">
    <source>
        <dbReference type="Proteomes" id="UP001057522"/>
    </source>
</evidence>
<keyword evidence="5" id="KW-0349">Heme</keyword>
<dbReference type="PANTHER" id="PTHR38604:SF1">
    <property type="entry name" value="PERIPLASMIC NITRATE REDUCTASE, ELECTRON TRANSFER SUBUNIT"/>
    <property type="match status" value="1"/>
</dbReference>
<evidence type="ECO:0000256" key="8">
    <source>
        <dbReference type="ARBA" id="ARBA00022764"/>
    </source>
</evidence>
<comment type="subcellular location">
    <subcellularLocation>
        <location evidence="1">Periplasm</location>
    </subcellularLocation>
</comment>
<evidence type="ECO:0000256" key="7">
    <source>
        <dbReference type="ARBA" id="ARBA00022729"/>
    </source>
</evidence>
<reference evidence="12" key="1">
    <citation type="submission" date="2022-06" db="EMBL/GenBank/DDBJ databases">
        <title>Helicobacter colisuis sp. nov.</title>
        <authorList>
            <person name="Papic B."/>
            <person name="Gruntar I."/>
        </authorList>
    </citation>
    <scope>NUCLEOTIDE SEQUENCE</scope>
    <source>
        <strain evidence="12">11154-15</strain>
    </source>
</reference>
<keyword evidence="9" id="KW-0249">Electron transport</keyword>
<evidence type="ECO:0000256" key="2">
    <source>
        <dbReference type="ARBA" id="ARBA00007368"/>
    </source>
</evidence>
<keyword evidence="8" id="KW-0574">Periplasm</keyword>
<comment type="caution">
    <text evidence="12">The sequence shown here is derived from an EMBL/GenBank/DDBJ whole genome shotgun (WGS) entry which is preliminary data.</text>
</comment>
<accession>A0ABT0TU21</accession>
<evidence type="ECO:0000256" key="1">
    <source>
        <dbReference type="ARBA" id="ARBA00004418"/>
    </source>
</evidence>
<evidence type="ECO:0000256" key="11">
    <source>
        <dbReference type="ARBA" id="ARBA00031832"/>
    </source>
</evidence>
<dbReference type="Pfam" id="PF03892">
    <property type="entry name" value="NapB"/>
    <property type="match status" value="1"/>
</dbReference>
<dbReference type="RefSeq" id="WP_112056609.1">
    <property type="nucleotide sequence ID" value="NZ_JAMOKV010000001.1"/>
</dbReference>
<evidence type="ECO:0000256" key="6">
    <source>
        <dbReference type="ARBA" id="ARBA00022723"/>
    </source>
</evidence>
<keyword evidence="4" id="KW-0813">Transport</keyword>
<evidence type="ECO:0000256" key="10">
    <source>
        <dbReference type="ARBA" id="ARBA00023004"/>
    </source>
</evidence>